<dbReference type="OrthoDB" id="21471at2759"/>
<feature type="region of interest" description="Disordered" evidence="2">
    <location>
        <begin position="170"/>
        <end position="205"/>
    </location>
</feature>
<dbReference type="Gene3D" id="3.30.40.10">
    <property type="entry name" value="Zinc/RING finger domain, C3HC4 (zinc finger)"/>
    <property type="match status" value="1"/>
</dbReference>
<dbReference type="InterPro" id="IPR013083">
    <property type="entry name" value="Znf_RING/FYVE/PHD"/>
</dbReference>
<feature type="region of interest" description="Disordered" evidence="2">
    <location>
        <begin position="228"/>
        <end position="252"/>
    </location>
</feature>
<keyword evidence="1" id="KW-0479">Metal-binding</keyword>
<sequence length="517" mass="54287">MGISFSKRAWRAQHLPDTEFAAEGEDTSTVNTKRLARFIKQGFLAPIWSREGEEDPENDHECPICFHHFPTLNSTTCCNQSICTECFLKLVQPQPGGSRYGSPCPFCNKVGFHVYYSPMALSQRKQLEAEEQMRVSETQLRSMLERQATNPSPTYPAGTPPSVVLRISPSQKPEWESWPEATPAAPMQDGSTDEGASVRDPGAAPLAEHVGHGQVLAAPTAAVLARQVQPGPGPESVGASHRRHRSWGPSPSVARCTPVLHRQSVGWHQLTGHGSNASLAGLASASSLGGIESAASVQDAGALEELLERESRPAGGEDAVARCGMSGGTEDAAAAARDSGVPPASHASTCQFPTLQPGPAESFTLHQTLRAGMALQEPADATPDAPHDVQVSAAFDPGRGGPVVVVDPDGSSLLYLLTCDALPEEERAALAAAADAVLTPQGLTTYNAPVSAYDDALRASIARADALLLARTAASSSQPGPDPAAADPVGWLERMAAADAALRASVEGSDRALFKPQ</sequence>
<dbReference type="InterPro" id="IPR039301">
    <property type="entry name" value="Sip5/DA2"/>
</dbReference>
<dbReference type="SUPFAM" id="SSF57850">
    <property type="entry name" value="RING/U-box"/>
    <property type="match status" value="1"/>
</dbReference>
<feature type="region of interest" description="Disordered" evidence="2">
    <location>
        <begin position="310"/>
        <end position="357"/>
    </location>
</feature>
<dbReference type="eggNOG" id="KOG2789">
    <property type="taxonomic scope" value="Eukaryota"/>
</dbReference>
<evidence type="ECO:0000259" key="3">
    <source>
        <dbReference type="PROSITE" id="PS50089"/>
    </source>
</evidence>
<dbReference type="RefSeq" id="XP_011401656.1">
    <property type="nucleotide sequence ID" value="XM_011403354.1"/>
</dbReference>
<dbReference type="GO" id="GO:0005737">
    <property type="term" value="C:cytoplasm"/>
    <property type="evidence" value="ECO:0007669"/>
    <property type="project" value="TreeGrafter"/>
</dbReference>
<organism evidence="4 5">
    <name type="scientific">Auxenochlorella protothecoides</name>
    <name type="common">Green microalga</name>
    <name type="synonym">Chlorella protothecoides</name>
    <dbReference type="NCBI Taxonomy" id="3075"/>
    <lineage>
        <taxon>Eukaryota</taxon>
        <taxon>Viridiplantae</taxon>
        <taxon>Chlorophyta</taxon>
        <taxon>core chlorophytes</taxon>
        <taxon>Trebouxiophyceae</taxon>
        <taxon>Chlorellales</taxon>
        <taxon>Chlorellaceae</taxon>
        <taxon>Auxenochlorella</taxon>
    </lineage>
</organism>
<evidence type="ECO:0000256" key="2">
    <source>
        <dbReference type="SAM" id="MobiDB-lite"/>
    </source>
</evidence>
<accession>A0A087SSB6</accession>
<dbReference type="PANTHER" id="PTHR31315:SF1">
    <property type="entry name" value="PROTEIN SIP5"/>
    <property type="match status" value="1"/>
</dbReference>
<dbReference type="EMBL" id="KL662175">
    <property type="protein sequence ID" value="KFM28620.1"/>
    <property type="molecule type" value="Genomic_DNA"/>
</dbReference>
<dbReference type="GeneID" id="23617770"/>
<dbReference type="InterPro" id="IPR001841">
    <property type="entry name" value="Znf_RING"/>
</dbReference>
<dbReference type="AlphaFoldDB" id="A0A087SSB6"/>
<dbReference type="PROSITE" id="PS50089">
    <property type="entry name" value="ZF_RING_2"/>
    <property type="match status" value="1"/>
</dbReference>
<keyword evidence="1" id="KW-0863">Zinc-finger</keyword>
<dbReference type="PANTHER" id="PTHR31315">
    <property type="entry name" value="PROTEIN SIP5"/>
    <property type="match status" value="1"/>
</dbReference>
<reference evidence="4 5" key="1">
    <citation type="journal article" date="2014" name="BMC Genomics">
        <title>Oil accumulation mechanisms of the oleaginous microalga Chlorella protothecoides revealed through its genome, transcriptomes, and proteomes.</title>
        <authorList>
            <person name="Gao C."/>
            <person name="Wang Y."/>
            <person name="Shen Y."/>
            <person name="Yan D."/>
            <person name="He X."/>
            <person name="Dai J."/>
            <person name="Wu Q."/>
        </authorList>
    </citation>
    <scope>NUCLEOTIDE SEQUENCE [LARGE SCALE GENOMIC DNA]</scope>
    <source>
        <strain evidence="4 5">0710</strain>
    </source>
</reference>
<evidence type="ECO:0000313" key="5">
    <source>
        <dbReference type="Proteomes" id="UP000028924"/>
    </source>
</evidence>
<feature type="domain" description="RING-type" evidence="3">
    <location>
        <begin position="62"/>
        <end position="108"/>
    </location>
</feature>
<protein>
    <submittedName>
        <fullName evidence="4">Protein SIP5</fullName>
    </submittedName>
</protein>
<evidence type="ECO:0000313" key="4">
    <source>
        <dbReference type="EMBL" id="KFM28620.1"/>
    </source>
</evidence>
<name>A0A087SSB6_AUXPR</name>
<proteinExistence type="predicted"/>
<keyword evidence="1" id="KW-0862">Zinc</keyword>
<dbReference type="GO" id="GO:0008270">
    <property type="term" value="F:zinc ion binding"/>
    <property type="evidence" value="ECO:0007669"/>
    <property type="project" value="UniProtKB-KW"/>
</dbReference>
<dbReference type="STRING" id="3075.A0A087SSB6"/>
<keyword evidence="5" id="KW-1185">Reference proteome</keyword>
<gene>
    <name evidence="4" type="ORF">F751_6379</name>
</gene>
<evidence type="ECO:0000256" key="1">
    <source>
        <dbReference type="PROSITE-ProRule" id="PRU00175"/>
    </source>
</evidence>
<dbReference type="KEGG" id="apro:F751_6379"/>
<dbReference type="Proteomes" id="UP000028924">
    <property type="component" value="Unassembled WGS sequence"/>
</dbReference>